<feature type="transmembrane region" description="Helical" evidence="1">
    <location>
        <begin position="47"/>
        <end position="68"/>
    </location>
</feature>
<protein>
    <submittedName>
        <fullName evidence="2">Uncharacterized protein</fullName>
    </submittedName>
</protein>
<feature type="transmembrane region" description="Helical" evidence="1">
    <location>
        <begin position="20"/>
        <end position="41"/>
    </location>
</feature>
<organism evidence="2 3">
    <name type="scientific">Acanthosepion pharaonis</name>
    <name type="common">Pharaoh cuttlefish</name>
    <name type="synonym">Sepia pharaonis</name>
    <dbReference type="NCBI Taxonomy" id="158019"/>
    <lineage>
        <taxon>Eukaryota</taxon>
        <taxon>Metazoa</taxon>
        <taxon>Spiralia</taxon>
        <taxon>Lophotrochozoa</taxon>
        <taxon>Mollusca</taxon>
        <taxon>Cephalopoda</taxon>
        <taxon>Coleoidea</taxon>
        <taxon>Decapodiformes</taxon>
        <taxon>Sepiida</taxon>
        <taxon>Sepiina</taxon>
        <taxon>Sepiidae</taxon>
        <taxon>Acanthosepion</taxon>
    </lineage>
</organism>
<dbReference type="AlphaFoldDB" id="A0A812C9T9"/>
<evidence type="ECO:0000256" key="1">
    <source>
        <dbReference type="SAM" id="Phobius"/>
    </source>
</evidence>
<evidence type="ECO:0000313" key="2">
    <source>
        <dbReference type="EMBL" id="CAE1257838.1"/>
    </source>
</evidence>
<gene>
    <name evidence="2" type="ORF">SPHA_30961</name>
</gene>
<reference evidence="2" key="1">
    <citation type="submission" date="2021-01" db="EMBL/GenBank/DDBJ databases">
        <authorList>
            <person name="Li R."/>
            <person name="Bekaert M."/>
        </authorList>
    </citation>
    <scope>NUCLEOTIDE SEQUENCE</scope>
    <source>
        <strain evidence="2">Farmed</strain>
    </source>
</reference>
<name>A0A812C9T9_ACAPH</name>
<keyword evidence="3" id="KW-1185">Reference proteome</keyword>
<proteinExistence type="predicted"/>
<comment type="caution">
    <text evidence="2">The sequence shown here is derived from an EMBL/GenBank/DDBJ whole genome shotgun (WGS) entry which is preliminary data.</text>
</comment>
<dbReference type="EMBL" id="CAHIKZ030001252">
    <property type="protein sequence ID" value="CAE1257838.1"/>
    <property type="molecule type" value="Genomic_DNA"/>
</dbReference>
<feature type="transmembrane region" description="Helical" evidence="1">
    <location>
        <begin position="230"/>
        <end position="251"/>
    </location>
</feature>
<keyword evidence="1" id="KW-1133">Transmembrane helix</keyword>
<accession>A0A812C9T9</accession>
<dbReference type="Proteomes" id="UP000597762">
    <property type="component" value="Unassembled WGS sequence"/>
</dbReference>
<feature type="transmembrane region" description="Helical" evidence="1">
    <location>
        <begin position="165"/>
        <end position="187"/>
    </location>
</feature>
<keyword evidence="1" id="KW-0812">Transmembrane</keyword>
<keyword evidence="1" id="KW-0472">Membrane</keyword>
<sequence length="253" mass="28602">MMPVNTIKKKLFSCLSSSPFLFLSFFFSLSFPVFPLLPFFSCLSSSSFLFLSFLFFLSFPVFPLLPFFSCLSSSSFLFPVFLSFPLFFLLSFPVFPLLPFFSCLSSSSFLFLSFLFFLSFPVFPLLPFFSCLSSSSFLFLSVHSLESTSDSPFPQCSASLSLLHSPFILATLATFFLSFSSCANAYICHFLQYHDEASDWLNGRDLHMRRCNLPILPSSNCSMTPYACNAWAFSGMMLHIFLTAITFIATLPR</sequence>
<evidence type="ECO:0000313" key="3">
    <source>
        <dbReference type="Proteomes" id="UP000597762"/>
    </source>
</evidence>
<feature type="transmembrane region" description="Helical" evidence="1">
    <location>
        <begin position="75"/>
        <end position="92"/>
    </location>
</feature>